<dbReference type="Pfam" id="PF02958">
    <property type="entry name" value="EcKL"/>
    <property type="match status" value="1"/>
</dbReference>
<sequence>MCSAAELNITADDLKLICRRHLVRETCNYRKFYVNSCELKKLDDGPAGFLAHHYIMTVEISEKAVGYSDEKRSINSQTITFFVKVFPESVQEQAEYTNEMKAFQKEVDLYSFLLPRLQDIGIGSKEWGAQSYLTKDDKILVIENLKADGFEMALTHTGVCNFDFDHLSVGLDVVARFHACGIVLEDRSHVQPPQMYPDCFEENAYPDVKNHIRMLGLKNAIHAHLELIKRIPKYQDNQKLNTILTEYPKVIMKIVDFVKPSEQYKNVVSHGDLWANNIMFQYEERGEEKKILKPVDGRLVDFQLVRYAPPALDVVTLVCNTTDSAFRKEKQSILLDGYYKSLTKELARFGIVAEDIISWEDFLESCAHYKLAGLIESVLFGHLTRLPTEIANELLTSSEKFGDFIKSHARDEYCIRAFETDFNYRTRLTDSFCQIIDNYIFNN</sequence>
<feature type="domain" description="CHK kinase-like" evidence="1">
    <location>
        <begin position="140"/>
        <end position="348"/>
    </location>
</feature>
<dbReference type="AlphaFoldDB" id="A0A1B0CGR7"/>
<dbReference type="InterPro" id="IPR004119">
    <property type="entry name" value="EcKL"/>
</dbReference>
<organism evidence="3 4">
    <name type="scientific">Lutzomyia longipalpis</name>
    <name type="common">Sand fly</name>
    <dbReference type="NCBI Taxonomy" id="7200"/>
    <lineage>
        <taxon>Eukaryota</taxon>
        <taxon>Metazoa</taxon>
        <taxon>Ecdysozoa</taxon>
        <taxon>Arthropoda</taxon>
        <taxon>Hexapoda</taxon>
        <taxon>Insecta</taxon>
        <taxon>Pterygota</taxon>
        <taxon>Neoptera</taxon>
        <taxon>Endopterygota</taxon>
        <taxon>Diptera</taxon>
        <taxon>Nematocera</taxon>
        <taxon>Psychodoidea</taxon>
        <taxon>Psychodidae</taxon>
        <taxon>Lutzomyia</taxon>
        <taxon>Lutzomyia</taxon>
    </lineage>
</organism>
<dbReference type="InterPro" id="IPR011009">
    <property type="entry name" value="Kinase-like_dom_sf"/>
</dbReference>
<evidence type="ECO:0000313" key="3">
    <source>
        <dbReference type="EnsemblMetazoa" id="LLOJ003630-PA"/>
    </source>
</evidence>
<accession>A0A1B0CGR7</accession>
<dbReference type="InterPro" id="IPR015897">
    <property type="entry name" value="CHK_kinase-like"/>
</dbReference>
<reference evidence="2" key="2">
    <citation type="journal article" date="2020" name="BMC">
        <title>Leishmania infection induces a limited differential gene expression in the sand fly midgut.</title>
        <authorList>
            <person name="Coutinho-Abreu I.V."/>
            <person name="Serafim T.D."/>
            <person name="Meneses C."/>
            <person name="Kamhawi S."/>
            <person name="Oliveira F."/>
            <person name="Valenzuela J.G."/>
        </authorList>
    </citation>
    <scope>NUCLEOTIDE SEQUENCE</scope>
    <source>
        <strain evidence="2">Jacobina</strain>
        <tissue evidence="2">Midgut</tissue>
    </source>
</reference>
<evidence type="ECO:0000313" key="2">
    <source>
        <dbReference type="EMBL" id="MBC1173724.1"/>
    </source>
</evidence>
<reference evidence="4" key="1">
    <citation type="submission" date="2012-05" db="EMBL/GenBank/DDBJ databases">
        <title>Whole Genome Assembly of Lutzomyia longipalpis.</title>
        <authorList>
            <person name="Richards S."/>
            <person name="Qu C."/>
            <person name="Dillon R."/>
            <person name="Worley K."/>
            <person name="Scherer S."/>
            <person name="Batterton M."/>
            <person name="Taylor A."/>
            <person name="Hawes A."/>
            <person name="Hernandez B."/>
            <person name="Kovar C."/>
            <person name="Mandapat C."/>
            <person name="Pham C."/>
            <person name="Qu C."/>
            <person name="Jing C."/>
            <person name="Bess C."/>
            <person name="Bandaranaike D."/>
            <person name="Ngo D."/>
            <person name="Ongeri F."/>
            <person name="Arias F."/>
            <person name="Lara F."/>
            <person name="Weissenberger G."/>
            <person name="Kamau G."/>
            <person name="Han H."/>
            <person name="Shen H."/>
            <person name="Dinh H."/>
            <person name="Khalil I."/>
            <person name="Jones J."/>
            <person name="Shafer J."/>
            <person name="Jayaseelan J."/>
            <person name="Quiroz J."/>
            <person name="Blankenburg K."/>
            <person name="Nguyen L."/>
            <person name="Jackson L."/>
            <person name="Francisco L."/>
            <person name="Tang L.-Y."/>
            <person name="Pu L.-L."/>
            <person name="Perales L."/>
            <person name="Lorensuhewa L."/>
            <person name="Munidasa M."/>
            <person name="Coyle M."/>
            <person name="Taylor M."/>
            <person name="Puazo M."/>
            <person name="Firestine M."/>
            <person name="Scheel M."/>
            <person name="Javaid M."/>
            <person name="Wang M."/>
            <person name="Li M."/>
            <person name="Tabassum N."/>
            <person name="Saada N."/>
            <person name="Osuji N."/>
            <person name="Aqrawi P."/>
            <person name="Fu Q."/>
            <person name="Thornton R."/>
            <person name="Raj R."/>
            <person name="Goodspeed R."/>
            <person name="Mata R."/>
            <person name="Najjar R."/>
            <person name="Gubbala S."/>
            <person name="Lee S."/>
            <person name="Denson S."/>
            <person name="Patil S."/>
            <person name="Macmil S."/>
            <person name="Qi S."/>
            <person name="Matskevitch T."/>
            <person name="Palculict T."/>
            <person name="Mathew T."/>
            <person name="Vee V."/>
            <person name="Velamala V."/>
            <person name="Korchina V."/>
            <person name="Cai W."/>
            <person name="Liu W."/>
            <person name="Dai W."/>
            <person name="Zou X."/>
            <person name="Zhu Y."/>
            <person name="Zhang Y."/>
            <person name="Wu Y.-Q."/>
            <person name="Xin Y."/>
            <person name="Nazarath L."/>
            <person name="Kovar C."/>
            <person name="Han Y."/>
            <person name="Muzny D."/>
            <person name="Gibbs R."/>
        </authorList>
    </citation>
    <scope>NUCLEOTIDE SEQUENCE [LARGE SCALE GENOMIC DNA]</scope>
    <source>
        <strain evidence="4">Jacobina</strain>
    </source>
</reference>
<keyword evidence="4" id="KW-1185">Reference proteome</keyword>
<dbReference type="EMBL" id="GITU01005021">
    <property type="protein sequence ID" value="MBC1173724.1"/>
    <property type="molecule type" value="Transcribed_RNA"/>
</dbReference>
<proteinExistence type="predicted"/>
<dbReference type="EMBL" id="AJWK01011557">
    <property type="status" value="NOT_ANNOTATED_CDS"/>
    <property type="molecule type" value="Genomic_DNA"/>
</dbReference>
<name>A0A1B0CGR7_LUTLO</name>
<protein>
    <submittedName>
        <fullName evidence="2">Putative juvenile hormone-inducible protein</fullName>
    </submittedName>
</protein>
<evidence type="ECO:0000313" key="4">
    <source>
        <dbReference type="Proteomes" id="UP000092461"/>
    </source>
</evidence>
<reference evidence="3" key="3">
    <citation type="submission" date="2020-05" db="UniProtKB">
        <authorList>
            <consortium name="EnsemblMetazoa"/>
        </authorList>
    </citation>
    <scope>IDENTIFICATION</scope>
    <source>
        <strain evidence="3">Jacobina</strain>
    </source>
</reference>
<dbReference type="PANTHER" id="PTHR11012">
    <property type="entry name" value="PROTEIN KINASE-LIKE DOMAIN-CONTAINING"/>
    <property type="match status" value="1"/>
</dbReference>
<dbReference type="SUPFAM" id="SSF56112">
    <property type="entry name" value="Protein kinase-like (PK-like)"/>
    <property type="match status" value="1"/>
</dbReference>
<dbReference type="VEuPathDB" id="VectorBase:LLONM1_010359"/>
<dbReference type="VEuPathDB" id="VectorBase:LLOJ003630"/>
<dbReference type="Proteomes" id="UP000092461">
    <property type="component" value="Unassembled WGS sequence"/>
</dbReference>
<dbReference type="Gene3D" id="3.90.1200.10">
    <property type="match status" value="1"/>
</dbReference>
<dbReference type="PANTHER" id="PTHR11012:SF48">
    <property type="entry name" value="CHK KINASE-LIKE DOMAIN-CONTAINING PROTEIN-RELATED"/>
    <property type="match status" value="1"/>
</dbReference>
<evidence type="ECO:0000259" key="1">
    <source>
        <dbReference type="SMART" id="SM00587"/>
    </source>
</evidence>
<dbReference type="SMART" id="SM00587">
    <property type="entry name" value="CHK"/>
    <property type="match status" value="1"/>
</dbReference>
<dbReference type="EnsemblMetazoa" id="LLOJ003630-RA">
    <property type="protein sequence ID" value="LLOJ003630-PA"/>
    <property type="gene ID" value="LLOJ003630"/>
</dbReference>